<comment type="catalytic activity">
    <reaction evidence="9">
        <text>DNA(n) + a 2'-deoxyribonucleoside 5'-triphosphate = DNA(n+1) + diphosphate</text>
        <dbReference type="Rhea" id="RHEA:22508"/>
        <dbReference type="Rhea" id="RHEA-COMP:17339"/>
        <dbReference type="Rhea" id="RHEA-COMP:17340"/>
        <dbReference type="ChEBI" id="CHEBI:33019"/>
        <dbReference type="ChEBI" id="CHEBI:61560"/>
        <dbReference type="ChEBI" id="CHEBI:173112"/>
        <dbReference type="EC" id="2.7.7.49"/>
    </reaction>
</comment>
<keyword evidence="12" id="KW-1185">Reference proteome</keyword>
<evidence type="ECO:0000313" key="11">
    <source>
        <dbReference type="EMBL" id="QDI90439.1"/>
    </source>
</evidence>
<accession>A0A514LF28</accession>
<dbReference type="EMBL" id="CP035485">
    <property type="protein sequence ID" value="QDI90439.1"/>
    <property type="molecule type" value="Genomic_DNA"/>
</dbReference>
<reference evidence="12" key="1">
    <citation type="submission" date="2019-01" db="EMBL/GenBank/DDBJ databases">
        <title>Genomic analysis of Salicibibacter sp. NKC3-5.</title>
        <authorList>
            <person name="Oh Y.J."/>
        </authorList>
    </citation>
    <scope>NUCLEOTIDE SEQUENCE [LARGE SCALE GENOMIC DNA]</scope>
    <source>
        <strain evidence="12">NKC3-5</strain>
    </source>
</reference>
<evidence type="ECO:0000256" key="7">
    <source>
        <dbReference type="ARBA" id="ARBA00023118"/>
    </source>
</evidence>
<dbReference type="CDD" id="cd03487">
    <property type="entry name" value="RT_Bac_retron_II"/>
    <property type="match status" value="1"/>
</dbReference>
<evidence type="ECO:0000256" key="2">
    <source>
        <dbReference type="ARBA" id="ARBA00022679"/>
    </source>
</evidence>
<dbReference type="AlphaFoldDB" id="A0A514LF28"/>
<organism evidence="11 12">
    <name type="scientific">Salicibibacter halophilus</name>
    <dbReference type="NCBI Taxonomy" id="2502791"/>
    <lineage>
        <taxon>Bacteria</taxon>
        <taxon>Bacillati</taxon>
        <taxon>Bacillota</taxon>
        <taxon>Bacilli</taxon>
        <taxon>Bacillales</taxon>
        <taxon>Bacillaceae</taxon>
        <taxon>Salicibibacter</taxon>
    </lineage>
</organism>
<dbReference type="Pfam" id="PF00078">
    <property type="entry name" value="RVT_1"/>
    <property type="match status" value="1"/>
</dbReference>
<keyword evidence="2" id="KW-0808">Transferase</keyword>
<dbReference type="InterPro" id="IPR043502">
    <property type="entry name" value="DNA/RNA_pol_sf"/>
</dbReference>
<keyword evidence="4" id="KW-0479">Metal-binding</keyword>
<evidence type="ECO:0000256" key="8">
    <source>
        <dbReference type="ARBA" id="ARBA00034120"/>
    </source>
</evidence>
<feature type="domain" description="Reverse transcriptase" evidence="10">
    <location>
        <begin position="62"/>
        <end position="278"/>
    </location>
</feature>
<dbReference type="PANTHER" id="PTHR34047">
    <property type="entry name" value="NUCLEAR INTRON MATURASE 1, MITOCHONDRIAL-RELATED"/>
    <property type="match status" value="1"/>
</dbReference>
<keyword evidence="7" id="KW-0051">Antiviral defense</keyword>
<sequence length="356" mass="41548">MAKGRVTTALLLMLPRRCEFMEIEIRNTDEDVKRNFENLINFKDVAHLLEISAETLYKILFINKHLNYKEFTLNRGKVRTIYSPKKNLMIIQRKLAYILSLLYSHHTKSHGYIKEKSIISNANEHVQQRYVLNFDLKDFFDSISFGRIRAMFMTYFKFNDKVSTTLANICCHPNGFLPQGAPTSPIISNIISYRLDKNLDSISRRYNCKYTRYVDDITISTSRIYFPKAIGHGQKGSDQAVVSEKIKSIVHKNGFKVNDKKTRLNSKYENLSVTGITVNETLNVKRSYVRYIRVILHSIEKGIEEDNLDKAQKKFNEQYNFRQRKKGNLPDMYSVIRGRSPMLDKLKGRKIMSIIS</sequence>
<proteinExistence type="inferred from homology"/>
<evidence type="ECO:0000256" key="6">
    <source>
        <dbReference type="ARBA" id="ARBA00022918"/>
    </source>
</evidence>
<dbReference type="GO" id="GO:0051607">
    <property type="term" value="P:defense response to virus"/>
    <property type="evidence" value="ECO:0007669"/>
    <property type="project" value="UniProtKB-KW"/>
</dbReference>
<evidence type="ECO:0000256" key="4">
    <source>
        <dbReference type="ARBA" id="ARBA00022723"/>
    </source>
</evidence>
<keyword evidence="6 11" id="KW-0695">RNA-directed DNA polymerase</keyword>
<dbReference type="InterPro" id="IPR051083">
    <property type="entry name" value="GrpII_Intron_Splice-Mob/Def"/>
</dbReference>
<evidence type="ECO:0000256" key="3">
    <source>
        <dbReference type="ARBA" id="ARBA00022695"/>
    </source>
</evidence>
<keyword evidence="5" id="KW-0460">Magnesium</keyword>
<evidence type="ECO:0000313" key="12">
    <source>
        <dbReference type="Proteomes" id="UP000319756"/>
    </source>
</evidence>
<evidence type="ECO:0000256" key="5">
    <source>
        <dbReference type="ARBA" id="ARBA00022842"/>
    </source>
</evidence>
<dbReference type="SUPFAM" id="SSF56672">
    <property type="entry name" value="DNA/RNA polymerases"/>
    <property type="match status" value="1"/>
</dbReference>
<evidence type="ECO:0000256" key="9">
    <source>
        <dbReference type="ARBA" id="ARBA00048173"/>
    </source>
</evidence>
<dbReference type="InterPro" id="IPR000123">
    <property type="entry name" value="Reverse_transcriptase_msDNA"/>
</dbReference>
<dbReference type="InterPro" id="IPR000477">
    <property type="entry name" value="RT_dom"/>
</dbReference>
<dbReference type="GO" id="GO:0003964">
    <property type="term" value="F:RNA-directed DNA polymerase activity"/>
    <property type="evidence" value="ECO:0007669"/>
    <property type="project" value="UniProtKB-KW"/>
</dbReference>
<dbReference type="PANTHER" id="PTHR34047:SF7">
    <property type="entry name" value="RNA-DIRECTED DNA POLYMERASE"/>
    <property type="match status" value="1"/>
</dbReference>
<dbReference type="EC" id="2.7.7.49" evidence="1"/>
<gene>
    <name evidence="11" type="ORF">EPH95_03965</name>
</gene>
<dbReference type="PROSITE" id="PS50878">
    <property type="entry name" value="RT_POL"/>
    <property type="match status" value="1"/>
</dbReference>
<comment type="similarity">
    <text evidence="8">Belongs to the bacterial reverse transcriptase family.</text>
</comment>
<keyword evidence="3" id="KW-0548">Nucleotidyltransferase</keyword>
<evidence type="ECO:0000259" key="10">
    <source>
        <dbReference type="PROSITE" id="PS50878"/>
    </source>
</evidence>
<dbReference type="Proteomes" id="UP000319756">
    <property type="component" value="Chromosome"/>
</dbReference>
<dbReference type="GO" id="GO:0003723">
    <property type="term" value="F:RNA binding"/>
    <property type="evidence" value="ECO:0007669"/>
    <property type="project" value="InterPro"/>
</dbReference>
<dbReference type="GO" id="GO:0046872">
    <property type="term" value="F:metal ion binding"/>
    <property type="evidence" value="ECO:0007669"/>
    <property type="project" value="UniProtKB-KW"/>
</dbReference>
<dbReference type="PRINTS" id="PR00866">
    <property type="entry name" value="RNADNAPOLMS"/>
</dbReference>
<protein>
    <recommendedName>
        <fullName evidence="1">RNA-directed DNA polymerase</fullName>
        <ecNumber evidence="1">2.7.7.49</ecNumber>
    </recommendedName>
</protein>
<evidence type="ECO:0000256" key="1">
    <source>
        <dbReference type="ARBA" id="ARBA00012493"/>
    </source>
</evidence>
<dbReference type="KEGG" id="sale:EPH95_03965"/>
<name>A0A514LF28_9BACI</name>